<feature type="compositionally biased region" description="Polar residues" evidence="1">
    <location>
        <begin position="7"/>
        <end position="32"/>
    </location>
</feature>
<protein>
    <submittedName>
        <fullName evidence="2">Uncharacterized protein</fullName>
    </submittedName>
</protein>
<evidence type="ECO:0000256" key="1">
    <source>
        <dbReference type="SAM" id="MobiDB-lite"/>
    </source>
</evidence>
<reference evidence="2" key="1">
    <citation type="submission" date="2014-12" db="EMBL/GenBank/DDBJ databases">
        <title>Insight into the proteome of Arion vulgaris.</title>
        <authorList>
            <person name="Aradska J."/>
            <person name="Bulat T."/>
            <person name="Smidak R."/>
            <person name="Sarate P."/>
            <person name="Gangsoo J."/>
            <person name="Sialana F."/>
            <person name="Bilban M."/>
            <person name="Lubec G."/>
        </authorList>
    </citation>
    <scope>NUCLEOTIDE SEQUENCE</scope>
    <source>
        <tissue evidence="2">Skin</tissue>
    </source>
</reference>
<name>A0A0B6YPY4_9EUPU</name>
<evidence type="ECO:0000313" key="2">
    <source>
        <dbReference type="EMBL" id="CEK58303.1"/>
    </source>
</evidence>
<feature type="non-terminal residue" evidence="2">
    <location>
        <position position="1"/>
    </location>
</feature>
<gene>
    <name evidence="2" type="primary">ORF32627</name>
</gene>
<proteinExistence type="predicted"/>
<accession>A0A0B6YPY4</accession>
<sequence>EKRENRINSNKELNNSVKDSPTSEMNGRSSPDTLEFLDLMDSMAIPSTATMPLTSFSSSAVKIPSHPNKQLESPLLNLQHRVKSEHNTDHRDISTLYSESSDLKVYDQTSNYFGDPSAVSSNTLASSVHDLNRSVTNGEVKNNSSFISKDVSISSYVSQDYLHPSSSSAVSNLSDHHQHVTHTSDNYPIALKSGVLEHNHQSVLNGNFPTVTTSNLQLQNYQPQYSTSNSTTSSHSTQSVRLLSKSKSVNSARPASVLAYSDVAFTCLENLKYDCLLSLAKNTEDSKQEEQKLRTKFELIKNKLQNGGKRTWEVYKACVEREHASLIQQIEDLCLLQQWSDVQLLSEKKIIAEKELLVLRERLPELKY</sequence>
<feature type="region of interest" description="Disordered" evidence="1">
    <location>
        <begin position="1"/>
        <end position="32"/>
    </location>
</feature>
<dbReference type="EMBL" id="HACG01011438">
    <property type="protein sequence ID" value="CEK58303.1"/>
    <property type="molecule type" value="Transcribed_RNA"/>
</dbReference>
<organism evidence="2">
    <name type="scientific">Arion vulgaris</name>
    <dbReference type="NCBI Taxonomy" id="1028688"/>
    <lineage>
        <taxon>Eukaryota</taxon>
        <taxon>Metazoa</taxon>
        <taxon>Spiralia</taxon>
        <taxon>Lophotrochozoa</taxon>
        <taxon>Mollusca</taxon>
        <taxon>Gastropoda</taxon>
        <taxon>Heterobranchia</taxon>
        <taxon>Euthyneura</taxon>
        <taxon>Panpulmonata</taxon>
        <taxon>Eupulmonata</taxon>
        <taxon>Stylommatophora</taxon>
        <taxon>Helicina</taxon>
        <taxon>Arionoidea</taxon>
        <taxon>Arionidae</taxon>
        <taxon>Arion</taxon>
    </lineage>
</organism>
<dbReference type="AlphaFoldDB" id="A0A0B6YPY4"/>